<dbReference type="PANTHER" id="PTHR15759">
    <property type="entry name" value="PANNEXIN"/>
    <property type="match status" value="1"/>
</dbReference>
<evidence type="ECO:0000313" key="3">
    <source>
        <dbReference type="EMBL" id="KAJ1113284.1"/>
    </source>
</evidence>
<dbReference type="InterPro" id="IPR039099">
    <property type="entry name" value="Pannexin"/>
</dbReference>
<organism evidence="3 4">
    <name type="scientific">Pleurodeles waltl</name>
    <name type="common">Iberian ribbed newt</name>
    <dbReference type="NCBI Taxonomy" id="8319"/>
    <lineage>
        <taxon>Eukaryota</taxon>
        <taxon>Metazoa</taxon>
        <taxon>Chordata</taxon>
        <taxon>Craniata</taxon>
        <taxon>Vertebrata</taxon>
        <taxon>Euteleostomi</taxon>
        <taxon>Amphibia</taxon>
        <taxon>Batrachia</taxon>
        <taxon>Caudata</taxon>
        <taxon>Salamandroidea</taxon>
        <taxon>Salamandridae</taxon>
        <taxon>Pleurodelinae</taxon>
        <taxon>Pleurodeles</taxon>
    </lineage>
</organism>
<accession>A0AAV7NF10</accession>
<feature type="transmembrane region" description="Helical" evidence="2">
    <location>
        <begin position="71"/>
        <end position="92"/>
    </location>
</feature>
<feature type="compositionally biased region" description="Basic and acidic residues" evidence="1">
    <location>
        <begin position="273"/>
        <end position="282"/>
    </location>
</feature>
<proteinExistence type="predicted"/>
<keyword evidence="2" id="KW-0472">Membrane</keyword>
<dbReference type="EMBL" id="JANPWB010000012">
    <property type="protein sequence ID" value="KAJ1113284.1"/>
    <property type="molecule type" value="Genomic_DNA"/>
</dbReference>
<name>A0AAV7NF10_PLEWA</name>
<evidence type="ECO:0008006" key="5">
    <source>
        <dbReference type="Google" id="ProtNLM"/>
    </source>
</evidence>
<keyword evidence="2" id="KW-0812">Transmembrane</keyword>
<evidence type="ECO:0000256" key="1">
    <source>
        <dbReference type="SAM" id="MobiDB-lite"/>
    </source>
</evidence>
<reference evidence="3" key="1">
    <citation type="journal article" date="2022" name="bioRxiv">
        <title>Sequencing and chromosome-scale assembly of the giantPleurodeles waltlgenome.</title>
        <authorList>
            <person name="Brown T."/>
            <person name="Elewa A."/>
            <person name="Iarovenko S."/>
            <person name="Subramanian E."/>
            <person name="Araus A.J."/>
            <person name="Petzold A."/>
            <person name="Susuki M."/>
            <person name="Suzuki K.-i.T."/>
            <person name="Hayashi T."/>
            <person name="Toyoda A."/>
            <person name="Oliveira C."/>
            <person name="Osipova E."/>
            <person name="Leigh N.D."/>
            <person name="Simon A."/>
            <person name="Yun M.H."/>
        </authorList>
    </citation>
    <scope>NUCLEOTIDE SEQUENCE</scope>
    <source>
        <strain evidence="3">20211129_DDA</strain>
        <tissue evidence="3">Liver</tissue>
    </source>
</reference>
<evidence type="ECO:0000256" key="2">
    <source>
        <dbReference type="SAM" id="Phobius"/>
    </source>
</evidence>
<keyword evidence="4" id="KW-1185">Reference proteome</keyword>
<evidence type="ECO:0000313" key="4">
    <source>
        <dbReference type="Proteomes" id="UP001066276"/>
    </source>
</evidence>
<dbReference type="GO" id="GO:0006812">
    <property type="term" value="P:monoatomic cation transport"/>
    <property type="evidence" value="ECO:0007669"/>
    <property type="project" value="InterPro"/>
</dbReference>
<keyword evidence="2" id="KW-1133">Transmembrane helix</keyword>
<dbReference type="GO" id="GO:0022829">
    <property type="term" value="F:wide pore channel activity"/>
    <property type="evidence" value="ECO:0007669"/>
    <property type="project" value="TreeGrafter"/>
</dbReference>
<feature type="region of interest" description="Disordered" evidence="1">
    <location>
        <begin position="263"/>
        <end position="298"/>
    </location>
</feature>
<dbReference type="Proteomes" id="UP001066276">
    <property type="component" value="Chromosome 8"/>
</dbReference>
<dbReference type="GO" id="GO:0007267">
    <property type="term" value="P:cell-cell signaling"/>
    <property type="evidence" value="ECO:0007669"/>
    <property type="project" value="TreeGrafter"/>
</dbReference>
<dbReference type="GO" id="GO:0005886">
    <property type="term" value="C:plasma membrane"/>
    <property type="evidence" value="ECO:0007669"/>
    <property type="project" value="TreeGrafter"/>
</dbReference>
<sequence length="298" mass="33870">MEELDKAYNRAMEAANTLRGGDKSDSTTISPVIEKLAQSVWEISESHSKYPLVEQYLETKKGSRNLIIKYLFCRSLTFFVILLACVYLGFYINVFSLTDEFTCNIRSGILKNDTSLPALIQCKLIAVGVFQLLSYINLIVYVLLMPLVLFSIFMPFRKTSDVLKVYEILPAFDALQFHSEFYDDLSLFLLYLEENLSELKSYKCLKVLENIKGKGQIFDPVQMLNRLGTLKMDGKLNIEQKTGMACENKTELKASQEFLISTPSDTAKGKHGHKDEALHKDVSTANDVQTSKEDKKIH</sequence>
<protein>
    <recommendedName>
        <fullName evidence="5">Pannexin 1</fullName>
    </recommendedName>
</protein>
<dbReference type="GO" id="GO:0032732">
    <property type="term" value="P:positive regulation of interleukin-1 production"/>
    <property type="evidence" value="ECO:0007669"/>
    <property type="project" value="InterPro"/>
</dbReference>
<dbReference type="AlphaFoldDB" id="A0AAV7NF10"/>
<comment type="caution">
    <text evidence="3">The sequence shown here is derived from an EMBL/GenBank/DDBJ whole genome shotgun (WGS) entry which is preliminary data.</text>
</comment>
<gene>
    <name evidence="3" type="ORF">NDU88_001537</name>
</gene>
<feature type="transmembrane region" description="Helical" evidence="2">
    <location>
        <begin position="135"/>
        <end position="156"/>
    </location>
</feature>
<dbReference type="PANTHER" id="PTHR15759:SF5">
    <property type="entry name" value="PANNEXIN-1"/>
    <property type="match status" value="1"/>
</dbReference>